<evidence type="ECO:0000259" key="1">
    <source>
        <dbReference type="PROSITE" id="PS50883"/>
    </source>
</evidence>
<dbReference type="Gene3D" id="3.30.70.270">
    <property type="match status" value="1"/>
</dbReference>
<dbReference type="Pfam" id="PF00990">
    <property type="entry name" value="GGDEF"/>
    <property type="match status" value="1"/>
</dbReference>
<dbReference type="SMART" id="SM00267">
    <property type="entry name" value="GGDEF"/>
    <property type="match status" value="1"/>
</dbReference>
<dbReference type="PANTHER" id="PTHR44757">
    <property type="entry name" value="DIGUANYLATE CYCLASE DGCP"/>
    <property type="match status" value="1"/>
</dbReference>
<dbReference type="CDD" id="cd01948">
    <property type="entry name" value="EAL"/>
    <property type="match status" value="1"/>
</dbReference>
<dbReference type="Pfam" id="PF01590">
    <property type="entry name" value="GAF"/>
    <property type="match status" value="1"/>
</dbReference>
<dbReference type="Proteomes" id="UP000460221">
    <property type="component" value="Unassembled WGS sequence"/>
</dbReference>
<evidence type="ECO:0000313" key="4">
    <source>
        <dbReference type="Proteomes" id="UP000460221"/>
    </source>
</evidence>
<dbReference type="Pfam" id="PF13185">
    <property type="entry name" value="GAF_2"/>
    <property type="match status" value="1"/>
</dbReference>
<name>A0A7K1FIK8_9ACTN</name>
<proteinExistence type="predicted"/>
<dbReference type="Pfam" id="PF00563">
    <property type="entry name" value="EAL"/>
    <property type="match status" value="1"/>
</dbReference>
<dbReference type="Gene3D" id="3.30.450.40">
    <property type="match status" value="2"/>
</dbReference>
<dbReference type="SUPFAM" id="SSF55073">
    <property type="entry name" value="Nucleotide cyclase"/>
    <property type="match status" value="1"/>
</dbReference>
<sequence>MTHAAHVLDEFQILDTPPEPEFEALVEMVVALFGTSHAELSLVTPDRVWLKAAIPRSGISHDNSETLCDKVASGGQALVISDAEADPSLAGHPRVGVPGGVRFYAGVPLITSRGEALGALCAWDEQPREPTAEQMDRLGQLGMMAVSLLELRRSRLALLDRDAVLNASTAVLDLIVRGVDLLTILDTLAKAVEAAFPATLCSIQILDGDQLRFGAGPRLPAAYNQAIDGIHVGPEVGSCGTAVHRRDTVIVTDIATDPLWSKWKVVALEHGLGACWSIPIISSAGIVLGTFAQYYRDTRAPTAEDLVQMRRWVNLAEVAMTRAADLAALRDAATYDNLTGLMNRAAVLNLLQQSIDQRDPGMALLFVDLDQFKFINDTFGHAVGDQFLEAVAARLVAIADPAETVARFGGDEFLVVCPGVVDRAEADRRGQRIVTALRQPITHAGRTISLSVSVGVAMHAPGSDGRAADLVGDADLAMYAAKRSGRNSVAAFSDDLREQAAGRLSMEGELDKALENGDLTCDYQPIVEIRTGRVIALEALMRWRTPGRPEVPPGRFIPTAEESGQIFALGELALRRACTQMMLWRSAASHWRDVTLWINVSPRQLRDPSFPDLVDSVLVDTGFPAKSLGLEVSETSFVYDSPVAKQSLKYLRGKGIKVAIDDFGTGYSSLAQLRELPVDVLKIDRQFVTDLGSQDSGPGIIEAIVALGRVLKLEVVAEGVETEAERERLLATGCTVGQGFLWSRPVRPEKARIETEFLRPREFAQFAQV</sequence>
<keyword evidence="4" id="KW-1185">Reference proteome</keyword>
<dbReference type="RefSeq" id="WP_154767655.1">
    <property type="nucleotide sequence ID" value="NZ_WLYK01000001.1"/>
</dbReference>
<dbReference type="PROSITE" id="PS50883">
    <property type="entry name" value="EAL"/>
    <property type="match status" value="1"/>
</dbReference>
<dbReference type="SMART" id="SM00052">
    <property type="entry name" value="EAL"/>
    <property type="match status" value="1"/>
</dbReference>
<evidence type="ECO:0000259" key="2">
    <source>
        <dbReference type="PROSITE" id="PS50887"/>
    </source>
</evidence>
<dbReference type="NCBIfam" id="TIGR00254">
    <property type="entry name" value="GGDEF"/>
    <property type="match status" value="1"/>
</dbReference>
<dbReference type="EMBL" id="WLYK01000001">
    <property type="protein sequence ID" value="MTD13910.1"/>
    <property type="molecule type" value="Genomic_DNA"/>
</dbReference>
<dbReference type="PROSITE" id="PS50887">
    <property type="entry name" value="GGDEF"/>
    <property type="match status" value="1"/>
</dbReference>
<dbReference type="InterPro" id="IPR003018">
    <property type="entry name" value="GAF"/>
</dbReference>
<dbReference type="SMART" id="SM00065">
    <property type="entry name" value="GAF"/>
    <property type="match status" value="2"/>
</dbReference>
<feature type="domain" description="EAL" evidence="1">
    <location>
        <begin position="503"/>
        <end position="759"/>
    </location>
</feature>
<gene>
    <name evidence="3" type="ORF">GIS00_08135</name>
</gene>
<accession>A0A7K1FIK8</accession>
<feature type="domain" description="GGDEF" evidence="2">
    <location>
        <begin position="360"/>
        <end position="494"/>
    </location>
</feature>
<dbReference type="InterPro" id="IPR052155">
    <property type="entry name" value="Biofilm_reg_signaling"/>
</dbReference>
<dbReference type="SUPFAM" id="SSF55781">
    <property type="entry name" value="GAF domain-like"/>
    <property type="match status" value="2"/>
</dbReference>
<dbReference type="InterPro" id="IPR029016">
    <property type="entry name" value="GAF-like_dom_sf"/>
</dbReference>
<dbReference type="InterPro" id="IPR035919">
    <property type="entry name" value="EAL_sf"/>
</dbReference>
<dbReference type="InterPro" id="IPR001633">
    <property type="entry name" value="EAL_dom"/>
</dbReference>
<dbReference type="PANTHER" id="PTHR44757:SF2">
    <property type="entry name" value="BIOFILM ARCHITECTURE MAINTENANCE PROTEIN MBAA"/>
    <property type="match status" value="1"/>
</dbReference>
<dbReference type="InterPro" id="IPR000160">
    <property type="entry name" value="GGDEF_dom"/>
</dbReference>
<dbReference type="AlphaFoldDB" id="A0A7K1FIK8"/>
<comment type="caution">
    <text evidence="3">The sequence shown here is derived from an EMBL/GenBank/DDBJ whole genome shotgun (WGS) entry which is preliminary data.</text>
</comment>
<dbReference type="InterPro" id="IPR029787">
    <property type="entry name" value="Nucleotide_cyclase"/>
</dbReference>
<organism evidence="3 4">
    <name type="scientific">Nakamurella alba</name>
    <dbReference type="NCBI Taxonomy" id="2665158"/>
    <lineage>
        <taxon>Bacteria</taxon>
        <taxon>Bacillati</taxon>
        <taxon>Actinomycetota</taxon>
        <taxon>Actinomycetes</taxon>
        <taxon>Nakamurellales</taxon>
        <taxon>Nakamurellaceae</taxon>
        <taxon>Nakamurella</taxon>
    </lineage>
</organism>
<dbReference type="SUPFAM" id="SSF141868">
    <property type="entry name" value="EAL domain-like"/>
    <property type="match status" value="1"/>
</dbReference>
<dbReference type="CDD" id="cd01949">
    <property type="entry name" value="GGDEF"/>
    <property type="match status" value="1"/>
</dbReference>
<dbReference type="InterPro" id="IPR043128">
    <property type="entry name" value="Rev_trsase/Diguanyl_cyclase"/>
</dbReference>
<reference evidence="3 4" key="1">
    <citation type="submission" date="2019-11" db="EMBL/GenBank/DDBJ databases">
        <authorList>
            <person name="Jiang L.-Q."/>
        </authorList>
    </citation>
    <scope>NUCLEOTIDE SEQUENCE [LARGE SCALE GENOMIC DNA]</scope>
    <source>
        <strain evidence="3 4">YIM 132087</strain>
    </source>
</reference>
<evidence type="ECO:0000313" key="3">
    <source>
        <dbReference type="EMBL" id="MTD13910.1"/>
    </source>
</evidence>
<dbReference type="Gene3D" id="3.20.20.450">
    <property type="entry name" value="EAL domain"/>
    <property type="match status" value="1"/>
</dbReference>
<protein>
    <submittedName>
        <fullName evidence="3">EAL domain-containing protein</fullName>
    </submittedName>
</protein>